<protein>
    <recommendedName>
        <fullName evidence="1">FtsX extracellular domain-containing protein</fullName>
    </recommendedName>
</protein>
<feature type="domain" description="FtsX extracellular" evidence="1">
    <location>
        <begin position="20"/>
        <end position="87"/>
    </location>
</feature>
<proteinExistence type="predicted"/>
<dbReference type="Pfam" id="PF18075">
    <property type="entry name" value="FtsX_ECD"/>
    <property type="match status" value="1"/>
</dbReference>
<feature type="non-terminal residue" evidence="2">
    <location>
        <position position="88"/>
    </location>
</feature>
<evidence type="ECO:0000259" key="1">
    <source>
        <dbReference type="Pfam" id="PF18075"/>
    </source>
</evidence>
<dbReference type="AlphaFoldDB" id="A0A383A5R6"/>
<evidence type="ECO:0000313" key="2">
    <source>
        <dbReference type="EMBL" id="SVE02318.1"/>
    </source>
</evidence>
<gene>
    <name evidence="2" type="ORF">METZ01_LOCUS455172</name>
</gene>
<reference evidence="2" key="1">
    <citation type="submission" date="2018-05" db="EMBL/GenBank/DDBJ databases">
        <authorList>
            <person name="Lanie J.A."/>
            <person name="Ng W.-L."/>
            <person name="Kazmierczak K.M."/>
            <person name="Andrzejewski T.M."/>
            <person name="Davidsen T.M."/>
            <person name="Wayne K.J."/>
            <person name="Tettelin H."/>
            <person name="Glass J.I."/>
            <person name="Rusch D."/>
            <person name="Podicherti R."/>
            <person name="Tsui H.-C.T."/>
            <person name="Winkler M.E."/>
        </authorList>
    </citation>
    <scope>NUCLEOTIDE SEQUENCE</scope>
</reference>
<dbReference type="Gene3D" id="3.30.70.3040">
    <property type="match status" value="1"/>
</dbReference>
<dbReference type="InterPro" id="IPR040690">
    <property type="entry name" value="FtsX_ECD"/>
</dbReference>
<sequence length="88" mass="10218">MFIINENSDKLPSLFRSKYKVEVFFKEKVTDEGAEHIMHRIETQPLVKNATLVKKDDALQIYKDEFGENVMEMLGDNPFPPSCIVKLQ</sequence>
<accession>A0A383A5R6</accession>
<dbReference type="EMBL" id="UINC01188888">
    <property type="protein sequence ID" value="SVE02318.1"/>
    <property type="molecule type" value="Genomic_DNA"/>
</dbReference>
<organism evidence="2">
    <name type="scientific">marine metagenome</name>
    <dbReference type="NCBI Taxonomy" id="408172"/>
    <lineage>
        <taxon>unclassified sequences</taxon>
        <taxon>metagenomes</taxon>
        <taxon>ecological metagenomes</taxon>
    </lineage>
</organism>
<name>A0A383A5R6_9ZZZZ</name>